<dbReference type="OMA" id="FTKGEKW"/>
<dbReference type="InterPro" id="IPR008271">
    <property type="entry name" value="Ser/Thr_kinase_AS"/>
</dbReference>
<reference evidence="2 4" key="2">
    <citation type="journal article" date="2018" name="Plant J.">
        <title>The Physcomitrella patens chromosome-scale assembly reveals moss genome structure and evolution.</title>
        <authorList>
            <person name="Lang D."/>
            <person name="Ullrich K.K."/>
            <person name="Murat F."/>
            <person name="Fuchs J."/>
            <person name="Jenkins J."/>
            <person name="Haas F.B."/>
            <person name="Piednoel M."/>
            <person name="Gundlach H."/>
            <person name="Van Bel M."/>
            <person name="Meyberg R."/>
            <person name="Vives C."/>
            <person name="Morata J."/>
            <person name="Symeonidi A."/>
            <person name="Hiss M."/>
            <person name="Muchero W."/>
            <person name="Kamisugi Y."/>
            <person name="Saleh O."/>
            <person name="Blanc G."/>
            <person name="Decker E.L."/>
            <person name="van Gessel N."/>
            <person name="Grimwood J."/>
            <person name="Hayes R.D."/>
            <person name="Graham S.W."/>
            <person name="Gunter L.E."/>
            <person name="McDaniel S.F."/>
            <person name="Hoernstein S.N.W."/>
            <person name="Larsson A."/>
            <person name="Li F.W."/>
            <person name="Perroud P.F."/>
            <person name="Phillips J."/>
            <person name="Ranjan P."/>
            <person name="Rokshar D.S."/>
            <person name="Rothfels C.J."/>
            <person name="Schneider L."/>
            <person name="Shu S."/>
            <person name="Stevenson D.W."/>
            <person name="Thummler F."/>
            <person name="Tillich M."/>
            <person name="Villarreal Aguilar J.C."/>
            <person name="Widiez T."/>
            <person name="Wong G.K."/>
            <person name="Wymore A."/>
            <person name="Zhang Y."/>
            <person name="Zimmer A.D."/>
            <person name="Quatrano R.S."/>
            <person name="Mayer K.F.X."/>
            <person name="Goodstein D."/>
            <person name="Casacuberta J.M."/>
            <person name="Vandepoele K."/>
            <person name="Reski R."/>
            <person name="Cuming A.C."/>
            <person name="Tuskan G.A."/>
            <person name="Maumus F."/>
            <person name="Salse J."/>
            <person name="Schmutz J."/>
            <person name="Rensing S.A."/>
        </authorList>
    </citation>
    <scope>NUCLEOTIDE SEQUENCE [LARGE SCALE GENOMIC DNA]</scope>
    <source>
        <strain evidence="3 4">cv. Gransden 2004</strain>
    </source>
</reference>
<dbReference type="Pfam" id="PF00069">
    <property type="entry name" value="Pkinase"/>
    <property type="match status" value="1"/>
</dbReference>
<dbReference type="FunCoup" id="A0A2K1L7A1">
    <property type="interactions" value="1976"/>
</dbReference>
<reference evidence="2 4" key="1">
    <citation type="journal article" date="2008" name="Science">
        <title>The Physcomitrella genome reveals evolutionary insights into the conquest of land by plants.</title>
        <authorList>
            <person name="Rensing S."/>
            <person name="Lang D."/>
            <person name="Zimmer A."/>
            <person name="Terry A."/>
            <person name="Salamov A."/>
            <person name="Shapiro H."/>
            <person name="Nishiyama T."/>
            <person name="Perroud P.-F."/>
            <person name="Lindquist E."/>
            <person name="Kamisugi Y."/>
            <person name="Tanahashi T."/>
            <person name="Sakakibara K."/>
            <person name="Fujita T."/>
            <person name="Oishi K."/>
            <person name="Shin-I T."/>
            <person name="Kuroki Y."/>
            <person name="Toyoda A."/>
            <person name="Suzuki Y."/>
            <person name="Hashimoto A."/>
            <person name="Yamaguchi K."/>
            <person name="Sugano A."/>
            <person name="Kohara Y."/>
            <person name="Fujiyama A."/>
            <person name="Anterola A."/>
            <person name="Aoki S."/>
            <person name="Ashton N."/>
            <person name="Barbazuk W.B."/>
            <person name="Barker E."/>
            <person name="Bennetzen J."/>
            <person name="Bezanilla M."/>
            <person name="Blankenship R."/>
            <person name="Cho S.H."/>
            <person name="Dutcher S."/>
            <person name="Estelle M."/>
            <person name="Fawcett J.A."/>
            <person name="Gundlach H."/>
            <person name="Hanada K."/>
            <person name="Heyl A."/>
            <person name="Hicks K.A."/>
            <person name="Hugh J."/>
            <person name="Lohr M."/>
            <person name="Mayer K."/>
            <person name="Melkozernov A."/>
            <person name="Murata T."/>
            <person name="Nelson D."/>
            <person name="Pils B."/>
            <person name="Prigge M."/>
            <person name="Reiss B."/>
            <person name="Renner T."/>
            <person name="Rombauts S."/>
            <person name="Rushton P."/>
            <person name="Sanderfoot A."/>
            <person name="Schween G."/>
            <person name="Shiu S.-H."/>
            <person name="Stueber K."/>
            <person name="Theodoulou F.L."/>
            <person name="Tu H."/>
            <person name="Van de Peer Y."/>
            <person name="Verrier P.J."/>
            <person name="Waters E."/>
            <person name="Wood A."/>
            <person name="Yang L."/>
            <person name="Cove D."/>
            <person name="Cuming A."/>
            <person name="Hasebe M."/>
            <person name="Lucas S."/>
            <person name="Mishler D.B."/>
            <person name="Reski R."/>
            <person name="Grigoriev I."/>
            <person name="Quatrano R.S."/>
            <person name="Boore J.L."/>
        </authorList>
    </citation>
    <scope>NUCLEOTIDE SEQUENCE [LARGE SCALE GENOMIC DNA]</scope>
    <source>
        <strain evidence="3 4">cv. Gransden 2004</strain>
    </source>
</reference>
<accession>A0A2K1L7A1</accession>
<dbReference type="Gene3D" id="3.30.200.20">
    <property type="entry name" value="Phosphorylase Kinase, domain 1"/>
    <property type="match status" value="1"/>
</dbReference>
<gene>
    <name evidence="3" type="primary">LOC112289309</name>
    <name evidence="2" type="ORF">PHYPA_000331</name>
</gene>
<dbReference type="GO" id="GO:0042549">
    <property type="term" value="P:photosystem II stabilization"/>
    <property type="evidence" value="ECO:0007669"/>
    <property type="project" value="EnsemblPlants"/>
</dbReference>
<dbReference type="AlphaFoldDB" id="A0A2K1L7A1"/>
<name>A0A2K1L7A1_PHYPA</name>
<dbReference type="OrthoDB" id="10252171at2759"/>
<dbReference type="PROSITE" id="PS00108">
    <property type="entry name" value="PROTEIN_KINASE_ST"/>
    <property type="match status" value="1"/>
</dbReference>
<evidence type="ECO:0000313" key="4">
    <source>
        <dbReference type="Proteomes" id="UP000006727"/>
    </source>
</evidence>
<dbReference type="InterPro" id="IPR011009">
    <property type="entry name" value="Kinase-like_dom_sf"/>
</dbReference>
<dbReference type="SUPFAM" id="SSF56112">
    <property type="entry name" value="Protein kinase-like (PK-like)"/>
    <property type="match status" value="1"/>
</dbReference>
<dbReference type="Proteomes" id="UP000006727">
    <property type="component" value="Chromosome 1"/>
</dbReference>
<dbReference type="Gramene" id="Pp3c1_7450V3.2">
    <property type="protein sequence ID" value="Pp3c1_7450V3.2"/>
    <property type="gene ID" value="Pp3c1_7450"/>
</dbReference>
<feature type="domain" description="Protein kinase" evidence="1">
    <location>
        <begin position="191"/>
        <end position="535"/>
    </location>
</feature>
<dbReference type="PANTHER" id="PTHR46699:SF1">
    <property type="entry name" value="SERINE_THREONINE-PROTEIN KINASE STN8, CHLOROPLASTIC"/>
    <property type="match status" value="1"/>
</dbReference>
<evidence type="ECO:0000313" key="2">
    <source>
        <dbReference type="EMBL" id="PNR61907.1"/>
    </source>
</evidence>
<dbReference type="SMART" id="SM00220">
    <property type="entry name" value="S_TKc"/>
    <property type="match status" value="1"/>
</dbReference>
<evidence type="ECO:0000313" key="3">
    <source>
        <dbReference type="EnsemblPlants" id="Pp3c1_7450V3.1"/>
    </source>
</evidence>
<dbReference type="PANTHER" id="PTHR46699">
    <property type="entry name" value="SERINE/THREONINE-PROTEIN KINASE STN8, CHLOROPLASTIC-RELATED"/>
    <property type="match status" value="1"/>
</dbReference>
<reference evidence="3" key="3">
    <citation type="submission" date="2020-12" db="UniProtKB">
        <authorList>
            <consortium name="EnsemblPlants"/>
        </authorList>
    </citation>
    <scope>IDENTIFICATION</scope>
</reference>
<keyword evidence="4" id="KW-1185">Reference proteome</keyword>
<evidence type="ECO:0000259" key="1">
    <source>
        <dbReference type="PROSITE" id="PS50011"/>
    </source>
</evidence>
<dbReference type="PaxDb" id="3218-PP1S38_294V6.1"/>
<dbReference type="PROSITE" id="PS50011">
    <property type="entry name" value="PROTEIN_KINASE_DOM"/>
    <property type="match status" value="1"/>
</dbReference>
<proteinExistence type="predicted"/>
<dbReference type="GO" id="GO:0004672">
    <property type="term" value="F:protein kinase activity"/>
    <property type="evidence" value="ECO:0007669"/>
    <property type="project" value="EnsemblPlants"/>
</dbReference>
<dbReference type="EnsemblPlants" id="Pp3c1_7450V3.2">
    <property type="protein sequence ID" value="Pp3c1_7450V3.2"/>
    <property type="gene ID" value="Pp3c1_7450"/>
</dbReference>
<dbReference type="RefSeq" id="XP_024390205.1">
    <property type="nucleotide sequence ID" value="XM_024534437.2"/>
</dbReference>
<sequence length="553" mass="60543">MGLQLNPSRATVIIGVNAVNVPSVSASGLQLNRTGGCLSSGCRSGFLGCEGLKAAVQLCPAHFGSAKGKGNGHGKVRVAVDVVATAVTDVIMQQLPFIDSLQHGMPELYSNLPDVASGGLSELANAGAVKSLVELSDFERYRAAGALGIGFIYLTAKPGVLKGAFDMYIGAPAQAAIENLRGRRSWKRTDFVIDQRLGEGSFGTVYTGVILPKGVNPDEEFGRRGRRLEEFEDYKKFKRVILKKVKVGVVGAEECGEMEEWFNYRMTRAAPDVCAKFLGTFTADITKGQFTAGGKWLIWMYEGDSTLLDFMKQQNFPQNLEVPLFGRTLNNDDEIKRNSLIITQIMRQIITCLKKMHAVGIIHRDVKPSNVVVTDKGKLKFIDFGAATDLRVGKNYVPDRGILDPDYCPPELYVLPEETPLPPPAPVAAILSPLLWQLNSPDLFDMYSIGVIFLQMCCVGLRTSIGLQTFKKEIESVGYNLQKWRDITKVARINFDLLDADGGKGWDLATKLVCGRNAFNRGRLSAESALRHPYFLLGGDQASTIISKVTFSK</sequence>
<protein>
    <recommendedName>
        <fullName evidence="1">Protein kinase domain-containing protein</fullName>
    </recommendedName>
</protein>
<dbReference type="GO" id="GO:0009579">
    <property type="term" value="C:thylakoid"/>
    <property type="evidence" value="ECO:0007669"/>
    <property type="project" value="EnsemblPlants"/>
</dbReference>
<dbReference type="EMBL" id="ABEU02000001">
    <property type="protein sequence ID" value="PNR61907.1"/>
    <property type="molecule type" value="Genomic_DNA"/>
</dbReference>
<organism evidence="2">
    <name type="scientific">Physcomitrium patens</name>
    <name type="common">Spreading-leaved earth moss</name>
    <name type="synonym">Physcomitrella patens</name>
    <dbReference type="NCBI Taxonomy" id="3218"/>
    <lineage>
        <taxon>Eukaryota</taxon>
        <taxon>Viridiplantae</taxon>
        <taxon>Streptophyta</taxon>
        <taxon>Embryophyta</taxon>
        <taxon>Bryophyta</taxon>
        <taxon>Bryophytina</taxon>
        <taxon>Bryopsida</taxon>
        <taxon>Funariidae</taxon>
        <taxon>Funariales</taxon>
        <taxon>Funariaceae</taxon>
        <taxon>Physcomitrium</taxon>
    </lineage>
</organism>
<dbReference type="Gramene" id="Pp3c1_7450V3.1">
    <property type="protein sequence ID" value="Pp3c1_7450V3.1"/>
    <property type="gene ID" value="Pp3c1_7450"/>
</dbReference>
<dbReference type="InterPro" id="IPR000719">
    <property type="entry name" value="Prot_kinase_dom"/>
</dbReference>
<dbReference type="GO" id="GO:0005524">
    <property type="term" value="F:ATP binding"/>
    <property type="evidence" value="ECO:0007669"/>
    <property type="project" value="InterPro"/>
</dbReference>
<dbReference type="GO" id="GO:0009507">
    <property type="term" value="C:chloroplast"/>
    <property type="evidence" value="ECO:0007669"/>
    <property type="project" value="EnsemblPlants"/>
</dbReference>
<dbReference type="Gene3D" id="1.10.510.10">
    <property type="entry name" value="Transferase(Phosphotransferase) domain 1"/>
    <property type="match status" value="1"/>
</dbReference>
<dbReference type="GeneID" id="112289309"/>
<dbReference type="EnsemblPlants" id="Pp3c1_7450V3.1">
    <property type="protein sequence ID" value="Pp3c1_7450V3.1"/>
    <property type="gene ID" value="Pp3c1_7450"/>
</dbReference>
<dbReference type="KEGG" id="ppp:112289309"/>
<dbReference type="STRING" id="3218.A0A2K1L7A1"/>